<dbReference type="GO" id="GO:0030368">
    <property type="term" value="F:interleukin-17 receptor activity"/>
    <property type="evidence" value="ECO:0007669"/>
    <property type="project" value="InterPro"/>
</dbReference>
<dbReference type="Ensembl" id="ENSPTXT00000004014.1">
    <property type="protein sequence ID" value="ENSPTXP00000003902.1"/>
    <property type="gene ID" value="ENSPTXG00000002877.1"/>
</dbReference>
<keyword evidence="3" id="KW-0732">Signal</keyword>
<dbReference type="InterPro" id="IPR032356">
    <property type="entry name" value="IL17R_A/B_N"/>
</dbReference>
<dbReference type="Gene3D" id="2.60.40.2160">
    <property type="entry name" value="Interleukin-17 receptor A/B, fibronectin-III-like domain 1"/>
    <property type="match status" value="1"/>
</dbReference>
<evidence type="ECO:0000256" key="3">
    <source>
        <dbReference type="ARBA" id="ARBA00022729"/>
    </source>
</evidence>
<dbReference type="AlphaFoldDB" id="A0A670Y3M6"/>
<comment type="subcellular location">
    <subcellularLocation>
        <location evidence="1">Cell membrane</location>
        <topology evidence="1">Single-pass type I membrane protein</topology>
    </subcellularLocation>
</comment>
<keyword evidence="4" id="KW-1133">Transmembrane helix</keyword>
<dbReference type="GO" id="GO:0005886">
    <property type="term" value="C:plasma membrane"/>
    <property type="evidence" value="ECO:0007669"/>
    <property type="project" value="UniProtKB-SubCell"/>
</dbReference>
<keyword evidence="4" id="KW-0472">Membrane</keyword>
<dbReference type="Pfam" id="PF16556">
    <property type="entry name" value="IL17R_fnIII_D1"/>
    <property type="match status" value="1"/>
</dbReference>
<dbReference type="PANTHER" id="PTHR15583">
    <property type="entry name" value="INTERLEUKIN-17 RECEPTOR"/>
    <property type="match status" value="1"/>
</dbReference>
<accession>A0A670Y3M6</accession>
<evidence type="ECO:0000256" key="1">
    <source>
        <dbReference type="ARBA" id="ARBA00004251"/>
    </source>
</evidence>
<keyword evidence="7" id="KW-1185">Reference proteome</keyword>
<feature type="transmembrane region" description="Helical" evidence="4">
    <location>
        <begin position="196"/>
        <end position="214"/>
    </location>
</feature>
<evidence type="ECO:0000256" key="2">
    <source>
        <dbReference type="ARBA" id="ARBA00022475"/>
    </source>
</evidence>
<protein>
    <submittedName>
        <fullName evidence="6">Interleukin 17 receptor A</fullName>
    </submittedName>
</protein>
<dbReference type="GeneTree" id="ENSGT00940000159018"/>
<name>A0A670Y3M6_PSETE</name>
<dbReference type="InterPro" id="IPR038683">
    <property type="entry name" value="IL17RA/B_FnIII-like_1_sf"/>
</dbReference>
<feature type="domain" description="IL17RA/B N-terminal" evidence="5">
    <location>
        <begin position="17"/>
        <end position="125"/>
    </location>
</feature>
<evidence type="ECO:0000259" key="5">
    <source>
        <dbReference type="Pfam" id="PF16556"/>
    </source>
</evidence>
<gene>
    <name evidence="6" type="primary">IL17RA</name>
</gene>
<organism evidence="6 7">
    <name type="scientific">Pseudonaja textilis</name>
    <name type="common">Eastern brown snake</name>
    <dbReference type="NCBI Taxonomy" id="8673"/>
    <lineage>
        <taxon>Eukaryota</taxon>
        <taxon>Metazoa</taxon>
        <taxon>Chordata</taxon>
        <taxon>Craniata</taxon>
        <taxon>Vertebrata</taxon>
        <taxon>Euteleostomi</taxon>
        <taxon>Lepidosauria</taxon>
        <taxon>Squamata</taxon>
        <taxon>Bifurcata</taxon>
        <taxon>Unidentata</taxon>
        <taxon>Episquamata</taxon>
        <taxon>Toxicofera</taxon>
        <taxon>Serpentes</taxon>
        <taxon>Colubroidea</taxon>
        <taxon>Elapidae</taxon>
        <taxon>Hydrophiinae</taxon>
        <taxon>Pseudonaja</taxon>
    </lineage>
</organism>
<reference evidence="6" key="2">
    <citation type="submission" date="2025-09" db="UniProtKB">
        <authorList>
            <consortium name="Ensembl"/>
        </authorList>
    </citation>
    <scope>IDENTIFICATION</scope>
</reference>
<dbReference type="InterPro" id="IPR039465">
    <property type="entry name" value="IL-17_rcpt-like"/>
</dbReference>
<evidence type="ECO:0000313" key="7">
    <source>
        <dbReference type="Proteomes" id="UP000472273"/>
    </source>
</evidence>
<reference evidence="6" key="1">
    <citation type="submission" date="2025-08" db="UniProtKB">
        <authorList>
            <consortium name="Ensembl"/>
        </authorList>
    </citation>
    <scope>IDENTIFICATION</scope>
</reference>
<keyword evidence="4" id="KW-0812">Transmembrane</keyword>
<dbReference type="Proteomes" id="UP000472273">
    <property type="component" value="Unplaced"/>
</dbReference>
<dbReference type="PANTHER" id="PTHR15583:SF13">
    <property type="entry name" value="INTERLEUKIN-17 RECEPTOR A"/>
    <property type="match status" value="1"/>
</dbReference>
<keyword evidence="2" id="KW-1003">Cell membrane</keyword>
<proteinExistence type="predicted"/>
<evidence type="ECO:0000256" key="4">
    <source>
        <dbReference type="SAM" id="Phobius"/>
    </source>
</evidence>
<sequence length="232" mass="26529">NLNPTPASVIAARMLYSVDVFIDTFFTEDGKLVPVLKIEWKVATDASIIYLRGAELAVVQLSNNQQICAQFDFQNNLTFQWNFSFNRFEVQPGQMYQVTVYHLPKLSTPGDYNRRSKPFTVPICKVVFDLRGHGQLNITRFGGTCDGLVLRQDFPQTLPSSHYNIPSFHLSLIILHSSSFPSSLIFPSLLSSHLPFFFFVLLLSLSPFCPFLYAQMQKGKHFSFCFVFSLFW</sequence>
<evidence type="ECO:0000313" key="6">
    <source>
        <dbReference type="Ensembl" id="ENSPTXP00000003902.1"/>
    </source>
</evidence>